<dbReference type="GO" id="GO:1990281">
    <property type="term" value="C:efflux pump complex"/>
    <property type="evidence" value="ECO:0007669"/>
    <property type="project" value="TreeGrafter"/>
</dbReference>
<dbReference type="PANTHER" id="PTHR30026">
    <property type="entry name" value="OUTER MEMBRANE PROTEIN TOLC"/>
    <property type="match status" value="1"/>
</dbReference>
<organism evidence="7 8">
    <name type="scientific">Helicobacter didelphidarum</name>
    <dbReference type="NCBI Taxonomy" id="2040648"/>
    <lineage>
        <taxon>Bacteria</taxon>
        <taxon>Pseudomonadati</taxon>
        <taxon>Campylobacterota</taxon>
        <taxon>Epsilonproteobacteria</taxon>
        <taxon>Campylobacterales</taxon>
        <taxon>Helicobacteraceae</taxon>
        <taxon>Helicobacter</taxon>
    </lineage>
</organism>
<evidence type="ECO:0000256" key="6">
    <source>
        <dbReference type="SAM" id="Coils"/>
    </source>
</evidence>
<dbReference type="RefSeq" id="WP_115542927.1">
    <property type="nucleotide sequence ID" value="NZ_NXLQ01000008.1"/>
</dbReference>
<comment type="caution">
    <text evidence="7">The sequence shown here is derived from an EMBL/GenBank/DDBJ whole genome shotgun (WGS) entry which is preliminary data.</text>
</comment>
<keyword evidence="3" id="KW-0812">Transmembrane</keyword>
<keyword evidence="5" id="KW-0998">Cell outer membrane</keyword>
<name>A0A3D8ILZ4_9HELI</name>
<sequence>MKTIFKQRYFINRFKNLMQNFPKVSNTATFILLFQCVLANGTNITDGITHTKDRNQTRFIESPQITKEFSKAINLEQCMSLARQNYPITKQSTLLDEALNLTLDKLNMGFIPHLRFNSKISYQSDVTTLPFNMSMGNPLFQGFTYTPLTRDQYQFALEVSQPLLDMGSFAQKDISKAQYASQKQEVQNNLYKIQQSVINAYFTIILLDFSIAQNATYSRDLEKNYKNLNVLYVNGVIGKDALDKLSIEILNAQKNAKELESQRKIMQNTLGFLTQESLLDLRLEIPNFQEQQSFLESIATKAGEANSSLFALRPEMHFFSLKANELDTHKKLELAKGLPYIDAFLQGGYSNPGLNFLKGGFQPYYIVGLRINWDFSNFYTKYQQDSLIRNQKLRLDTQKEEFLLNTKILLNQHIKTAQNLLTQMSDNEKIIALQEQVVRTQESKLKNGVLSINDFISDTNNLYLKKLQQNYTKVEFLMQVYNIKQILNSWEHN</sequence>
<dbReference type="AlphaFoldDB" id="A0A3D8ILZ4"/>
<feature type="coiled-coil region" evidence="6">
    <location>
        <begin position="242"/>
        <end position="276"/>
    </location>
</feature>
<evidence type="ECO:0008006" key="9">
    <source>
        <dbReference type="Google" id="ProtNLM"/>
    </source>
</evidence>
<evidence type="ECO:0000256" key="2">
    <source>
        <dbReference type="ARBA" id="ARBA00022452"/>
    </source>
</evidence>
<evidence type="ECO:0000313" key="7">
    <source>
        <dbReference type="EMBL" id="RDU65975.1"/>
    </source>
</evidence>
<comment type="subcellular location">
    <subcellularLocation>
        <location evidence="1">Cell outer membrane</location>
    </subcellularLocation>
</comment>
<dbReference type="EMBL" id="NXLQ01000008">
    <property type="protein sequence ID" value="RDU65975.1"/>
    <property type="molecule type" value="Genomic_DNA"/>
</dbReference>
<accession>A0A3D8ILZ4</accession>
<keyword evidence="4" id="KW-0472">Membrane</keyword>
<proteinExistence type="predicted"/>
<evidence type="ECO:0000256" key="1">
    <source>
        <dbReference type="ARBA" id="ARBA00004442"/>
    </source>
</evidence>
<dbReference type="Gene3D" id="1.20.1600.10">
    <property type="entry name" value="Outer membrane efflux proteins (OEP)"/>
    <property type="match status" value="1"/>
</dbReference>
<gene>
    <name evidence="7" type="ORF">CQA53_04965</name>
</gene>
<dbReference type="PANTHER" id="PTHR30026:SF20">
    <property type="entry name" value="OUTER MEMBRANE PROTEIN TOLC"/>
    <property type="match status" value="1"/>
</dbReference>
<reference evidence="7 8" key="1">
    <citation type="submission" date="2018-04" db="EMBL/GenBank/DDBJ databases">
        <title>Novel Campyloabacter and Helicobacter Species and Strains.</title>
        <authorList>
            <person name="Mannion A.J."/>
            <person name="Shen Z."/>
            <person name="Fox J.G."/>
        </authorList>
    </citation>
    <scope>NUCLEOTIDE SEQUENCE [LARGE SCALE GENOMIC DNA]</scope>
    <source>
        <strain evidence="7 8">MIT 17-337</strain>
    </source>
</reference>
<dbReference type="GO" id="GO:0009279">
    <property type="term" value="C:cell outer membrane"/>
    <property type="evidence" value="ECO:0007669"/>
    <property type="project" value="UniProtKB-SubCell"/>
</dbReference>
<evidence type="ECO:0000313" key="8">
    <source>
        <dbReference type="Proteomes" id="UP000256379"/>
    </source>
</evidence>
<dbReference type="GO" id="GO:0015288">
    <property type="term" value="F:porin activity"/>
    <property type="evidence" value="ECO:0007669"/>
    <property type="project" value="TreeGrafter"/>
</dbReference>
<evidence type="ECO:0000256" key="4">
    <source>
        <dbReference type="ARBA" id="ARBA00023136"/>
    </source>
</evidence>
<keyword evidence="8" id="KW-1185">Reference proteome</keyword>
<dbReference type="SUPFAM" id="SSF56954">
    <property type="entry name" value="Outer membrane efflux proteins (OEP)"/>
    <property type="match status" value="1"/>
</dbReference>
<dbReference type="InterPro" id="IPR051906">
    <property type="entry name" value="TolC-like"/>
</dbReference>
<dbReference type="GO" id="GO:0015562">
    <property type="term" value="F:efflux transmembrane transporter activity"/>
    <property type="evidence" value="ECO:0007669"/>
    <property type="project" value="InterPro"/>
</dbReference>
<keyword evidence="6" id="KW-0175">Coiled coil</keyword>
<evidence type="ECO:0000256" key="5">
    <source>
        <dbReference type="ARBA" id="ARBA00023237"/>
    </source>
</evidence>
<protein>
    <recommendedName>
        <fullName evidence="9">TolC family protein</fullName>
    </recommendedName>
</protein>
<dbReference type="OrthoDB" id="976750at2"/>
<dbReference type="Proteomes" id="UP000256379">
    <property type="component" value="Unassembled WGS sequence"/>
</dbReference>
<evidence type="ECO:0000256" key="3">
    <source>
        <dbReference type="ARBA" id="ARBA00022692"/>
    </source>
</evidence>
<keyword evidence="2" id="KW-1134">Transmembrane beta strand</keyword>